<name>A0A382PLM4_9ZZZZ</name>
<organism evidence="2">
    <name type="scientific">marine metagenome</name>
    <dbReference type="NCBI Taxonomy" id="408172"/>
    <lineage>
        <taxon>unclassified sequences</taxon>
        <taxon>metagenomes</taxon>
        <taxon>ecological metagenomes</taxon>
    </lineage>
</organism>
<gene>
    <name evidence="2" type="ORF">METZ01_LOCUS325746</name>
</gene>
<sequence>LRAIYELMIPVNAFFMLRKFLSNTQPDYLIYLSPTIFYGPYIKYLVRKFNIKSYLILRDIFPQWAIDVGLIAENSLIHKFFKYFENINYSAASYIGLESPSILKDFKGRNKPYSNNAELLFNWVKKYEKKDKIYSIRDEFNIQNKIIFFYGGNIGVAQDLSNIIRLAESLRHIDNLIFVLMGHGTEREKILNEIKKRDLEEKVIFSNGVPQNKFVDYIQEIDVGLMSLNKKNRGHNIPGKLLNYSRYGIPILGSVNKGNDIINIINDNNAGIVVENGDDQSFRRAAEDLLDKEFRDEKAIGSSSLVHKIFSVNVAAEKILAKNQ</sequence>
<dbReference type="SUPFAM" id="SSF53756">
    <property type="entry name" value="UDP-Glycosyltransferase/glycogen phosphorylase"/>
    <property type="match status" value="1"/>
</dbReference>
<reference evidence="2" key="1">
    <citation type="submission" date="2018-05" db="EMBL/GenBank/DDBJ databases">
        <authorList>
            <person name="Lanie J.A."/>
            <person name="Ng W.-L."/>
            <person name="Kazmierczak K.M."/>
            <person name="Andrzejewski T.M."/>
            <person name="Davidsen T.M."/>
            <person name="Wayne K.J."/>
            <person name="Tettelin H."/>
            <person name="Glass J.I."/>
            <person name="Rusch D."/>
            <person name="Podicherti R."/>
            <person name="Tsui H.-C.T."/>
            <person name="Winkler M.E."/>
        </authorList>
    </citation>
    <scope>NUCLEOTIDE SEQUENCE</scope>
</reference>
<dbReference type="PANTHER" id="PTHR12526:SF609">
    <property type="entry name" value="LIPOPOLYSACCHARIDE BIOSYNTHESIS PROTEIN"/>
    <property type="match status" value="1"/>
</dbReference>
<dbReference type="InterPro" id="IPR001296">
    <property type="entry name" value="Glyco_trans_1"/>
</dbReference>
<dbReference type="CDD" id="cd03794">
    <property type="entry name" value="GT4_WbuB-like"/>
    <property type="match status" value="1"/>
</dbReference>
<feature type="non-terminal residue" evidence="2">
    <location>
        <position position="1"/>
    </location>
</feature>
<proteinExistence type="predicted"/>
<feature type="domain" description="Glycosyl transferase family 1" evidence="1">
    <location>
        <begin position="137"/>
        <end position="295"/>
    </location>
</feature>
<evidence type="ECO:0000259" key="1">
    <source>
        <dbReference type="Pfam" id="PF00534"/>
    </source>
</evidence>
<dbReference type="EMBL" id="UINC01107485">
    <property type="protein sequence ID" value="SVC72892.1"/>
    <property type="molecule type" value="Genomic_DNA"/>
</dbReference>
<evidence type="ECO:0000313" key="2">
    <source>
        <dbReference type="EMBL" id="SVC72892.1"/>
    </source>
</evidence>
<dbReference type="Gene3D" id="3.40.50.2000">
    <property type="entry name" value="Glycogen Phosphorylase B"/>
    <property type="match status" value="2"/>
</dbReference>
<dbReference type="AlphaFoldDB" id="A0A382PLM4"/>
<dbReference type="GO" id="GO:0016757">
    <property type="term" value="F:glycosyltransferase activity"/>
    <property type="evidence" value="ECO:0007669"/>
    <property type="project" value="InterPro"/>
</dbReference>
<protein>
    <recommendedName>
        <fullName evidence="1">Glycosyl transferase family 1 domain-containing protein</fullName>
    </recommendedName>
</protein>
<dbReference type="Pfam" id="PF00534">
    <property type="entry name" value="Glycos_transf_1"/>
    <property type="match status" value="1"/>
</dbReference>
<dbReference type="PANTHER" id="PTHR12526">
    <property type="entry name" value="GLYCOSYLTRANSFERASE"/>
    <property type="match status" value="1"/>
</dbReference>
<accession>A0A382PLM4</accession>